<dbReference type="Gene3D" id="3.30.565.10">
    <property type="entry name" value="Histidine kinase-like ATPase, C-terminal domain"/>
    <property type="match status" value="1"/>
</dbReference>
<dbReference type="InterPro" id="IPR011712">
    <property type="entry name" value="Sig_transdc_His_kin_sub3_dim/P"/>
</dbReference>
<dbReference type="InterPro" id="IPR003660">
    <property type="entry name" value="HAMP_dom"/>
</dbReference>
<dbReference type="PROSITE" id="PS50885">
    <property type="entry name" value="HAMP"/>
    <property type="match status" value="1"/>
</dbReference>
<dbReference type="InterPro" id="IPR003594">
    <property type="entry name" value="HATPase_dom"/>
</dbReference>
<dbReference type="PANTHER" id="PTHR24421">
    <property type="entry name" value="NITRATE/NITRITE SENSOR PROTEIN NARX-RELATED"/>
    <property type="match status" value="1"/>
</dbReference>
<dbReference type="AlphaFoldDB" id="A0A2Z4GFE8"/>
<dbReference type="Gene3D" id="6.10.340.10">
    <property type="match status" value="1"/>
</dbReference>
<dbReference type="GO" id="GO:0016020">
    <property type="term" value="C:membrane"/>
    <property type="evidence" value="ECO:0007669"/>
    <property type="project" value="UniProtKB-SubCell"/>
</dbReference>
<evidence type="ECO:0000259" key="11">
    <source>
        <dbReference type="PROSITE" id="PS50109"/>
    </source>
</evidence>
<evidence type="ECO:0000256" key="7">
    <source>
        <dbReference type="ARBA" id="ARBA00022777"/>
    </source>
</evidence>
<evidence type="ECO:0000256" key="1">
    <source>
        <dbReference type="ARBA" id="ARBA00000085"/>
    </source>
</evidence>
<sequence>MKNGISIKFWVVFLVNLLFVPTILLVSLFFYQQFKTSIDERVLLQLTSIRGLKRVQIEDFLEREWSAFEQGQEGELIEEEELSKLLDKRSELEGIHDVTGLRSGGLLKLAFVKKEESRTFRISYEDGDEIKKILLERTGMGKSGESYLVGEDFRLRSRSRFFPEKAPYDFECRSLGVLEAFNQKEGKGIYDEYRGVEVYGAYQFLNARGLKWAILSEIDTEEALEPLVALKKNLILILVLSILVIFILSLFLAGALTRPLLRMKYYLDRMSHGDYDFEINASPVGYEMRIMYDSLSEMVAKFKSTIAFSKEIGEMNLAADYKLIGENDTLGKSLLSMKEQLRKINESESQRQRELRSAIVSGQEKERLRLSKELHDGLGPMLTHLKLLIQSQELPAEGKNALKNIIDDTVKEVRRMTFNLMPQSLMDFGVAKSVQNLVLMLKPLTNIEIEFIYHSGERQGNFGDDVNICLFRIAQECLNNGIKHSAAENIVLVLTEEKKQVNLYYSDDGKGFDINDVSGGSGLSNMKARTDVLGGSFEMSSAEEGTTIDVTLPFQK</sequence>
<keyword evidence="9" id="KW-0902">Two-component regulatory system</keyword>
<evidence type="ECO:0000256" key="3">
    <source>
        <dbReference type="ARBA" id="ARBA00012438"/>
    </source>
</evidence>
<keyword evidence="4" id="KW-0597">Phosphoprotein</keyword>
<dbReference type="KEGG" id="als:DJ013_16570"/>
<dbReference type="EC" id="2.7.13.3" evidence="3"/>
<dbReference type="CDD" id="cd18774">
    <property type="entry name" value="PDC2_HK_sensor"/>
    <property type="match status" value="1"/>
</dbReference>
<feature type="transmembrane region" description="Helical" evidence="10">
    <location>
        <begin position="234"/>
        <end position="256"/>
    </location>
</feature>
<dbReference type="SMART" id="SM00304">
    <property type="entry name" value="HAMP"/>
    <property type="match status" value="1"/>
</dbReference>
<dbReference type="Pfam" id="PF02518">
    <property type="entry name" value="HATPase_c"/>
    <property type="match status" value="1"/>
</dbReference>
<keyword evidence="10" id="KW-0812">Transmembrane</keyword>
<keyword evidence="8" id="KW-0067">ATP-binding</keyword>
<dbReference type="PROSITE" id="PS50109">
    <property type="entry name" value="HIS_KIN"/>
    <property type="match status" value="1"/>
</dbReference>
<dbReference type="PANTHER" id="PTHR24421:SF10">
    <property type="entry name" value="NITRATE_NITRITE SENSOR PROTEIN NARQ"/>
    <property type="match status" value="1"/>
</dbReference>
<dbReference type="InterPro" id="IPR005467">
    <property type="entry name" value="His_kinase_dom"/>
</dbReference>
<keyword evidence="5" id="KW-0808">Transferase</keyword>
<evidence type="ECO:0000256" key="8">
    <source>
        <dbReference type="ARBA" id="ARBA00022840"/>
    </source>
</evidence>
<organism evidence="13 14">
    <name type="scientific">Arcticibacterium luteifluviistationis</name>
    <dbReference type="NCBI Taxonomy" id="1784714"/>
    <lineage>
        <taxon>Bacteria</taxon>
        <taxon>Pseudomonadati</taxon>
        <taxon>Bacteroidota</taxon>
        <taxon>Cytophagia</taxon>
        <taxon>Cytophagales</taxon>
        <taxon>Leadbetterellaceae</taxon>
        <taxon>Arcticibacterium</taxon>
    </lineage>
</organism>
<dbReference type="SUPFAM" id="SSF158472">
    <property type="entry name" value="HAMP domain-like"/>
    <property type="match status" value="1"/>
</dbReference>
<dbReference type="Gene3D" id="1.20.5.1930">
    <property type="match status" value="1"/>
</dbReference>
<feature type="domain" description="Histidine kinase" evidence="11">
    <location>
        <begin position="369"/>
        <end position="556"/>
    </location>
</feature>
<dbReference type="GO" id="GO:0005524">
    <property type="term" value="F:ATP binding"/>
    <property type="evidence" value="ECO:0007669"/>
    <property type="project" value="UniProtKB-KW"/>
</dbReference>
<keyword evidence="10" id="KW-1133">Transmembrane helix</keyword>
<evidence type="ECO:0000313" key="13">
    <source>
        <dbReference type="EMBL" id="AWV99698.1"/>
    </source>
</evidence>
<dbReference type="GO" id="GO:0000155">
    <property type="term" value="F:phosphorelay sensor kinase activity"/>
    <property type="evidence" value="ECO:0007669"/>
    <property type="project" value="InterPro"/>
</dbReference>
<evidence type="ECO:0000259" key="12">
    <source>
        <dbReference type="PROSITE" id="PS50885"/>
    </source>
</evidence>
<keyword evidence="6" id="KW-0547">Nucleotide-binding</keyword>
<evidence type="ECO:0000256" key="6">
    <source>
        <dbReference type="ARBA" id="ARBA00022741"/>
    </source>
</evidence>
<dbReference type="EMBL" id="CP029480">
    <property type="protein sequence ID" value="AWV99698.1"/>
    <property type="molecule type" value="Genomic_DNA"/>
</dbReference>
<comment type="subcellular location">
    <subcellularLocation>
        <location evidence="2">Membrane</location>
    </subcellularLocation>
</comment>
<evidence type="ECO:0000256" key="4">
    <source>
        <dbReference type="ARBA" id="ARBA00022553"/>
    </source>
</evidence>
<dbReference type="CDD" id="cd16917">
    <property type="entry name" value="HATPase_UhpB-NarQ-NarX-like"/>
    <property type="match status" value="1"/>
</dbReference>
<dbReference type="Proteomes" id="UP000249873">
    <property type="component" value="Chromosome"/>
</dbReference>
<dbReference type="GO" id="GO:0046983">
    <property type="term" value="F:protein dimerization activity"/>
    <property type="evidence" value="ECO:0007669"/>
    <property type="project" value="InterPro"/>
</dbReference>
<evidence type="ECO:0000313" key="14">
    <source>
        <dbReference type="Proteomes" id="UP000249873"/>
    </source>
</evidence>
<comment type="catalytic activity">
    <reaction evidence="1">
        <text>ATP + protein L-histidine = ADP + protein N-phospho-L-histidine.</text>
        <dbReference type="EC" id="2.7.13.3"/>
    </reaction>
</comment>
<dbReference type="InterPro" id="IPR050482">
    <property type="entry name" value="Sensor_HK_TwoCompSys"/>
</dbReference>
<dbReference type="Pfam" id="PF07730">
    <property type="entry name" value="HisKA_3"/>
    <property type="match status" value="1"/>
</dbReference>
<keyword evidence="14" id="KW-1185">Reference proteome</keyword>
<evidence type="ECO:0000256" key="9">
    <source>
        <dbReference type="ARBA" id="ARBA00023012"/>
    </source>
</evidence>
<name>A0A2Z4GFE8_9BACT</name>
<dbReference type="RefSeq" id="WP_111373066.1">
    <property type="nucleotide sequence ID" value="NZ_CP029480.1"/>
</dbReference>
<feature type="domain" description="HAMP" evidence="12">
    <location>
        <begin position="254"/>
        <end position="307"/>
    </location>
</feature>
<evidence type="ECO:0000256" key="2">
    <source>
        <dbReference type="ARBA" id="ARBA00004370"/>
    </source>
</evidence>
<dbReference type="SMART" id="SM00387">
    <property type="entry name" value="HATPase_c"/>
    <property type="match status" value="1"/>
</dbReference>
<evidence type="ECO:0000256" key="10">
    <source>
        <dbReference type="SAM" id="Phobius"/>
    </source>
</evidence>
<evidence type="ECO:0000256" key="5">
    <source>
        <dbReference type="ARBA" id="ARBA00022679"/>
    </source>
</evidence>
<gene>
    <name evidence="13" type="ORF">DJ013_16570</name>
</gene>
<protein>
    <recommendedName>
        <fullName evidence="3">histidine kinase</fullName>
        <ecNumber evidence="3">2.7.13.3</ecNumber>
    </recommendedName>
</protein>
<reference evidence="13 14" key="1">
    <citation type="submission" date="2018-05" db="EMBL/GenBank/DDBJ databases">
        <title>Complete genome sequence of Arcticibacterium luteifluviistationis SM1504T, a cytophagaceae bacterium isolated from Arctic surface seawater.</title>
        <authorList>
            <person name="Li Y."/>
            <person name="Qin Q.-L."/>
        </authorList>
    </citation>
    <scope>NUCLEOTIDE SEQUENCE [LARGE SCALE GENOMIC DNA]</scope>
    <source>
        <strain evidence="13 14">SM1504</strain>
    </source>
</reference>
<proteinExistence type="predicted"/>
<keyword evidence="10" id="KW-0472">Membrane</keyword>
<feature type="transmembrane region" description="Helical" evidence="10">
    <location>
        <begin position="7"/>
        <end position="31"/>
    </location>
</feature>
<dbReference type="OrthoDB" id="9760839at2"/>
<keyword evidence="7" id="KW-0418">Kinase</keyword>
<dbReference type="SUPFAM" id="SSF55874">
    <property type="entry name" value="ATPase domain of HSP90 chaperone/DNA topoisomerase II/histidine kinase"/>
    <property type="match status" value="1"/>
</dbReference>
<accession>A0A2Z4GFE8</accession>
<dbReference type="InterPro" id="IPR036890">
    <property type="entry name" value="HATPase_C_sf"/>
</dbReference>